<comment type="catalytic activity">
    <reaction evidence="4">
        <text>dTTP + H2O = dTMP + diphosphate + H(+)</text>
        <dbReference type="Rhea" id="RHEA:28534"/>
        <dbReference type="ChEBI" id="CHEBI:15377"/>
        <dbReference type="ChEBI" id="CHEBI:15378"/>
        <dbReference type="ChEBI" id="CHEBI:33019"/>
        <dbReference type="ChEBI" id="CHEBI:37568"/>
        <dbReference type="ChEBI" id="CHEBI:63528"/>
        <dbReference type="EC" id="3.6.1.9"/>
    </reaction>
</comment>
<comment type="cofactor">
    <cofactor evidence="1 4">
        <name>a divalent metal cation</name>
        <dbReference type="ChEBI" id="CHEBI:60240"/>
    </cofactor>
</comment>
<dbReference type="Gene3D" id="3.90.950.10">
    <property type="match status" value="1"/>
</dbReference>
<dbReference type="GO" id="GO:0009117">
    <property type="term" value="P:nucleotide metabolic process"/>
    <property type="evidence" value="ECO:0007669"/>
    <property type="project" value="UniProtKB-KW"/>
</dbReference>
<organism evidence="5 6">
    <name type="scientific">Winogradskyella thalassocola</name>
    <dbReference type="NCBI Taxonomy" id="262004"/>
    <lineage>
        <taxon>Bacteria</taxon>
        <taxon>Pseudomonadati</taxon>
        <taxon>Bacteroidota</taxon>
        <taxon>Flavobacteriia</taxon>
        <taxon>Flavobacteriales</taxon>
        <taxon>Flavobacteriaceae</taxon>
        <taxon>Winogradskyella</taxon>
    </lineage>
</organism>
<evidence type="ECO:0000256" key="3">
    <source>
        <dbReference type="ARBA" id="ARBA00023080"/>
    </source>
</evidence>
<dbReference type="NCBIfam" id="TIGR00172">
    <property type="entry name" value="maf"/>
    <property type="match status" value="1"/>
</dbReference>
<feature type="active site" description="Proton acceptor" evidence="4">
    <location>
        <position position="77"/>
    </location>
</feature>
<dbReference type="STRING" id="262004.SAMN04489796_102253"/>
<comment type="catalytic activity">
    <reaction evidence="4">
        <text>UTP + H2O = UMP + diphosphate + H(+)</text>
        <dbReference type="Rhea" id="RHEA:29395"/>
        <dbReference type="ChEBI" id="CHEBI:15377"/>
        <dbReference type="ChEBI" id="CHEBI:15378"/>
        <dbReference type="ChEBI" id="CHEBI:33019"/>
        <dbReference type="ChEBI" id="CHEBI:46398"/>
        <dbReference type="ChEBI" id="CHEBI:57865"/>
        <dbReference type="EC" id="3.6.1.9"/>
    </reaction>
</comment>
<comment type="subcellular location">
    <subcellularLocation>
        <location evidence="4">Cytoplasm</location>
    </subcellularLocation>
</comment>
<reference evidence="6" key="1">
    <citation type="submission" date="2016-10" db="EMBL/GenBank/DDBJ databases">
        <authorList>
            <person name="Varghese N."/>
            <person name="Submissions S."/>
        </authorList>
    </citation>
    <scope>NUCLEOTIDE SEQUENCE [LARGE SCALE GENOMIC DNA]</scope>
    <source>
        <strain evidence="6">DSM 15363</strain>
    </source>
</reference>
<dbReference type="SUPFAM" id="SSF52972">
    <property type="entry name" value="ITPase-like"/>
    <property type="match status" value="1"/>
</dbReference>
<dbReference type="RefSeq" id="WP_092467128.1">
    <property type="nucleotide sequence ID" value="NZ_FNCZ01000002.1"/>
</dbReference>
<dbReference type="OrthoDB" id="9807767at2"/>
<dbReference type="PANTHER" id="PTHR43213">
    <property type="entry name" value="BIFUNCTIONAL DTTP/UTP PYROPHOSPHATASE/METHYLTRANSFERASE PROTEIN-RELATED"/>
    <property type="match status" value="1"/>
</dbReference>
<protein>
    <recommendedName>
        <fullName evidence="4">dTTP/UTP pyrophosphatase</fullName>
        <shortName evidence="4">dTTPase/UTPase</shortName>
        <ecNumber evidence="4">3.6.1.9</ecNumber>
    </recommendedName>
    <alternativeName>
        <fullName evidence="4">Nucleoside triphosphate pyrophosphatase</fullName>
    </alternativeName>
    <alternativeName>
        <fullName evidence="4">Nucleotide pyrophosphatase</fullName>
        <shortName evidence="4">Nucleotide PPase</shortName>
    </alternativeName>
</protein>
<dbReference type="PIRSF" id="PIRSF006305">
    <property type="entry name" value="Maf"/>
    <property type="match status" value="1"/>
</dbReference>
<accession>A0A1G8BCY6</accession>
<keyword evidence="3 4" id="KW-0546">Nucleotide metabolism</keyword>
<dbReference type="PANTHER" id="PTHR43213:SF5">
    <property type="entry name" value="BIFUNCTIONAL DTTP_UTP PYROPHOSPHATASE_METHYLTRANSFERASE PROTEIN-RELATED"/>
    <property type="match status" value="1"/>
</dbReference>
<feature type="site" description="Important for substrate specificity" evidence="4">
    <location>
        <position position="19"/>
    </location>
</feature>
<dbReference type="InterPro" id="IPR003697">
    <property type="entry name" value="Maf-like"/>
</dbReference>
<comment type="function">
    <text evidence="4">Nucleoside triphosphate pyrophosphatase that hydrolyzes dTTP and UTP. May have a dual role in cell division arrest and in preventing the incorporation of modified nucleotides into cellular nucleic acids.</text>
</comment>
<feature type="site" description="Important for substrate specificity" evidence="4">
    <location>
        <position position="160"/>
    </location>
</feature>
<dbReference type="HAMAP" id="MF_00528">
    <property type="entry name" value="Maf"/>
    <property type="match status" value="1"/>
</dbReference>
<evidence type="ECO:0000256" key="2">
    <source>
        <dbReference type="ARBA" id="ARBA00022801"/>
    </source>
</evidence>
<name>A0A1G8BCY6_9FLAO</name>
<dbReference type="GO" id="GO:0005737">
    <property type="term" value="C:cytoplasm"/>
    <property type="evidence" value="ECO:0007669"/>
    <property type="project" value="UniProtKB-SubCell"/>
</dbReference>
<evidence type="ECO:0000313" key="6">
    <source>
        <dbReference type="Proteomes" id="UP000199492"/>
    </source>
</evidence>
<dbReference type="InterPro" id="IPR029001">
    <property type="entry name" value="ITPase-like_fam"/>
</dbReference>
<evidence type="ECO:0000313" key="5">
    <source>
        <dbReference type="EMBL" id="SDH30450.1"/>
    </source>
</evidence>
<dbReference type="EC" id="3.6.1.9" evidence="4"/>
<sequence>MLNDKLNDFNIILASASPRRHAFLKEMHLDFEIQLKPVEEIYPSDLKKEEITDYLAKLKAEPFLEDLQHNAIVITSDTIVWLDDKAIGKPKDEADAFNMIKSLSNKTHEVVTSICFTQKTGQHLVNTITKVTFKALTDEEIQHYVSIYKPLDKAGAYGIQEWIGAIGITSIEGSYNNVVGLPTHLLYKTLNTIADRN</sequence>
<gene>
    <name evidence="5" type="ORF">SAMN04489796_102253</name>
</gene>
<dbReference type="GO" id="GO:0036221">
    <property type="term" value="F:UTP diphosphatase activity"/>
    <property type="evidence" value="ECO:0007669"/>
    <property type="project" value="RHEA"/>
</dbReference>
<dbReference type="Pfam" id="PF02545">
    <property type="entry name" value="Maf"/>
    <property type="match status" value="1"/>
</dbReference>
<dbReference type="EMBL" id="FNCZ01000002">
    <property type="protein sequence ID" value="SDH30450.1"/>
    <property type="molecule type" value="Genomic_DNA"/>
</dbReference>
<evidence type="ECO:0000256" key="1">
    <source>
        <dbReference type="ARBA" id="ARBA00001968"/>
    </source>
</evidence>
<evidence type="ECO:0000256" key="4">
    <source>
        <dbReference type="HAMAP-Rule" id="MF_00528"/>
    </source>
</evidence>
<dbReference type="CDD" id="cd00555">
    <property type="entry name" value="Maf"/>
    <property type="match status" value="1"/>
</dbReference>
<comment type="similarity">
    <text evidence="4">Belongs to the Maf family. YhdE subfamily.</text>
</comment>
<comment type="caution">
    <text evidence="4">Lacks conserved residue(s) required for the propagation of feature annotation.</text>
</comment>
<keyword evidence="4" id="KW-0963">Cytoplasm</keyword>
<feature type="site" description="Important for substrate specificity" evidence="4">
    <location>
        <position position="78"/>
    </location>
</feature>
<dbReference type="GO" id="GO:0036218">
    <property type="term" value="F:dTTP diphosphatase activity"/>
    <property type="evidence" value="ECO:0007669"/>
    <property type="project" value="RHEA"/>
</dbReference>
<keyword evidence="6" id="KW-1185">Reference proteome</keyword>
<dbReference type="AlphaFoldDB" id="A0A1G8BCY6"/>
<keyword evidence="2 4" id="KW-0378">Hydrolase</keyword>
<dbReference type="Proteomes" id="UP000199492">
    <property type="component" value="Unassembled WGS sequence"/>
</dbReference>
<proteinExistence type="inferred from homology"/>